<dbReference type="EMBL" id="JAVKGS010000001">
    <property type="protein sequence ID" value="MDR5691343.1"/>
    <property type="molecule type" value="Genomic_DNA"/>
</dbReference>
<dbReference type="Proteomes" id="UP001260072">
    <property type="component" value="Unassembled WGS sequence"/>
</dbReference>
<gene>
    <name evidence="2" type="ORF">RH861_04620</name>
</gene>
<organism evidence="2 3">
    <name type="scientific">Agromyces indicus</name>
    <dbReference type="NCBI Taxonomy" id="758919"/>
    <lineage>
        <taxon>Bacteria</taxon>
        <taxon>Bacillati</taxon>
        <taxon>Actinomycetota</taxon>
        <taxon>Actinomycetes</taxon>
        <taxon>Micrococcales</taxon>
        <taxon>Microbacteriaceae</taxon>
        <taxon>Agromyces</taxon>
    </lineage>
</organism>
<reference evidence="3" key="1">
    <citation type="submission" date="2023-07" db="EMBL/GenBank/DDBJ databases">
        <title>Description of three actinobacteria isolated from air of manufacturing shop in a pharmaceutical factory.</title>
        <authorList>
            <person name="Zhang D.-F."/>
        </authorList>
    </citation>
    <scope>NUCLEOTIDE SEQUENCE [LARGE SCALE GENOMIC DNA]</scope>
    <source>
        <strain evidence="3">CCTCC AB 2011122</strain>
    </source>
</reference>
<dbReference type="SMART" id="SM00347">
    <property type="entry name" value="HTH_MARR"/>
    <property type="match status" value="1"/>
</dbReference>
<dbReference type="PROSITE" id="PS50995">
    <property type="entry name" value="HTH_MARR_2"/>
    <property type="match status" value="1"/>
</dbReference>
<evidence type="ECO:0000259" key="1">
    <source>
        <dbReference type="PROSITE" id="PS50995"/>
    </source>
</evidence>
<dbReference type="Pfam" id="PF12802">
    <property type="entry name" value="MarR_2"/>
    <property type="match status" value="1"/>
</dbReference>
<comment type="caution">
    <text evidence="2">The sequence shown here is derived from an EMBL/GenBank/DDBJ whole genome shotgun (WGS) entry which is preliminary data.</text>
</comment>
<feature type="domain" description="HTH marR-type" evidence="1">
    <location>
        <begin position="8"/>
        <end position="144"/>
    </location>
</feature>
<dbReference type="InterPro" id="IPR000835">
    <property type="entry name" value="HTH_MarR-typ"/>
</dbReference>
<dbReference type="RefSeq" id="WP_310519965.1">
    <property type="nucleotide sequence ID" value="NZ_BAABBS010000003.1"/>
</dbReference>
<sequence length="146" mass="15609">MSDGSSRREHVARVIERTVALGRSLRSGRRTPFHGRVLTGSQLEALFHLAHGPAPVTPSALAAALTLTPGAVTQLVDGLRAEGLVESAPHPDDARSRVIRLSPEAAKQVDAFEQELVAHALPTFDALDDAELETLASLLDRVGRRP</sequence>
<dbReference type="PANTHER" id="PTHR33164:SF43">
    <property type="entry name" value="HTH-TYPE TRANSCRIPTIONAL REPRESSOR YETL"/>
    <property type="match status" value="1"/>
</dbReference>
<dbReference type="Gene3D" id="1.10.10.10">
    <property type="entry name" value="Winged helix-like DNA-binding domain superfamily/Winged helix DNA-binding domain"/>
    <property type="match status" value="1"/>
</dbReference>
<evidence type="ECO:0000313" key="2">
    <source>
        <dbReference type="EMBL" id="MDR5691343.1"/>
    </source>
</evidence>
<dbReference type="InterPro" id="IPR036390">
    <property type="entry name" value="WH_DNA-bd_sf"/>
</dbReference>
<protein>
    <submittedName>
        <fullName evidence="2">MarR family winged helix-turn-helix transcriptional regulator</fullName>
    </submittedName>
</protein>
<accession>A0ABU1FHW1</accession>
<dbReference type="SUPFAM" id="SSF46785">
    <property type="entry name" value="Winged helix' DNA-binding domain"/>
    <property type="match status" value="1"/>
</dbReference>
<dbReference type="InterPro" id="IPR039422">
    <property type="entry name" value="MarR/SlyA-like"/>
</dbReference>
<evidence type="ECO:0000313" key="3">
    <source>
        <dbReference type="Proteomes" id="UP001260072"/>
    </source>
</evidence>
<keyword evidence="3" id="KW-1185">Reference proteome</keyword>
<proteinExistence type="predicted"/>
<dbReference type="InterPro" id="IPR036388">
    <property type="entry name" value="WH-like_DNA-bd_sf"/>
</dbReference>
<dbReference type="PRINTS" id="PR00598">
    <property type="entry name" value="HTHMARR"/>
</dbReference>
<name>A0ABU1FHW1_9MICO</name>
<dbReference type="PANTHER" id="PTHR33164">
    <property type="entry name" value="TRANSCRIPTIONAL REGULATOR, MARR FAMILY"/>
    <property type="match status" value="1"/>
</dbReference>